<evidence type="ECO:0000256" key="1">
    <source>
        <dbReference type="ARBA" id="ARBA00022729"/>
    </source>
</evidence>
<dbReference type="GO" id="GO:0005576">
    <property type="term" value="C:extracellular region"/>
    <property type="evidence" value="ECO:0007669"/>
    <property type="project" value="InterPro"/>
</dbReference>
<dbReference type="EMBL" id="MCSI01000066">
    <property type="protein sequence ID" value="PME69950.1"/>
    <property type="molecule type" value="Genomic_DNA"/>
</dbReference>
<keyword evidence="1" id="KW-0732">Signal</keyword>
<feature type="domain" description="Endonuclease/exonuclease/phosphatase" evidence="3">
    <location>
        <begin position="41"/>
        <end position="318"/>
    </location>
</feature>
<sequence>MRLGLIGDALTMTKYLISVLLILITLTLRAEEISSPPKIMNYNVYMLDHRLGIFVGGTNPNKRAQLLANSSVFDDTDVVIFNEVFDNQASQILIDALAQKFGYLTPVLGRTKTGWDHTEGWRSTSLDDGGVIVFSKYPIEYKSQVIFRDGCGADWASQKGFIHTVINKGGERYNIIGTHVQADDDTCNTPPSVVRQDQFTQIENYIFGANRSADEMFFIAGDLNVAKESQEFSSMLEALNVSEPTNYAGAPYSWDPAVNGLAHANYPDLKGQLLDYVLVERSHKQPKNWHNQVLDIASKRVVLTGTQEPYYFYEYSDHFPVAAFEYADENTPVHSVRPTNKPYNSIRLKHRLNGEYIYADPNVSDGWLTYGRDGKQSNAKFKLDNWHPYNGTCIHDHDYVQISRTDDYKNYYWTYSGSTYYTENHDSSDFMKISRQVESDSCIQNGDVVYIYDHAHYVWASADKYLEPDNSYIKATNELPVSQNGLFIIEMDNFKFSDWESSLTYE</sequence>
<proteinExistence type="predicted"/>
<evidence type="ECO:0000256" key="2">
    <source>
        <dbReference type="ARBA" id="ARBA00022801"/>
    </source>
</evidence>
<protein>
    <submittedName>
        <fullName evidence="4">Sphingomyelin phosphodiesterase</fullName>
    </submittedName>
</protein>
<dbReference type="PANTHER" id="PTHR16320">
    <property type="entry name" value="SPHINGOMYELINASE FAMILY MEMBER"/>
    <property type="match status" value="1"/>
</dbReference>
<dbReference type="InterPro" id="IPR038772">
    <property type="entry name" value="Sph/SMPD2-like"/>
</dbReference>
<dbReference type="PANTHER" id="PTHR16320:SF23">
    <property type="entry name" value="SPHINGOMYELINASE C 1"/>
    <property type="match status" value="1"/>
</dbReference>
<keyword evidence="2" id="KW-0378">Hydrolase</keyword>
<dbReference type="AlphaFoldDB" id="A0A1B9QGW8"/>
<dbReference type="Proteomes" id="UP000235778">
    <property type="component" value="Unassembled WGS sequence"/>
</dbReference>
<name>A0A1B9QGW8_9VIBR</name>
<dbReference type="InterPro" id="IPR036691">
    <property type="entry name" value="Endo/exonu/phosph_ase_sf"/>
</dbReference>
<reference evidence="5" key="1">
    <citation type="submission" date="2016-07" db="EMBL/GenBank/DDBJ databases">
        <title>Nontailed viruses are major unrecognized killers of bacteria in the ocean.</title>
        <authorList>
            <person name="Kauffman K."/>
            <person name="Hussain F."/>
            <person name="Yang J."/>
            <person name="Arevalo P."/>
            <person name="Brown J."/>
            <person name="Cutler M."/>
            <person name="Kelly L."/>
            <person name="Polz M.F."/>
        </authorList>
    </citation>
    <scope>NUCLEOTIDE SEQUENCE [LARGE SCALE GENOMIC DNA]</scope>
    <source>
        <strain evidence="5">10N.286.55.C1</strain>
    </source>
</reference>
<dbReference type="Pfam" id="PF03372">
    <property type="entry name" value="Exo_endo_phos"/>
    <property type="match status" value="1"/>
</dbReference>
<dbReference type="SMR" id="A0A1B9QGW8"/>
<dbReference type="InterPro" id="IPR017766">
    <property type="entry name" value="Sphingomyelinase/PLipase_C"/>
</dbReference>
<evidence type="ECO:0000259" key="3">
    <source>
        <dbReference type="Pfam" id="PF03372"/>
    </source>
</evidence>
<gene>
    <name evidence="4" type="ORF">BCV30_22640</name>
</gene>
<accession>A0A1B9QGW8</accession>
<dbReference type="SUPFAM" id="SSF56219">
    <property type="entry name" value="DNase I-like"/>
    <property type="match status" value="1"/>
</dbReference>
<dbReference type="CDD" id="cd09078">
    <property type="entry name" value="nSMase"/>
    <property type="match status" value="1"/>
</dbReference>
<comment type="caution">
    <text evidence="4">The sequence shown here is derived from an EMBL/GenBank/DDBJ whole genome shotgun (WGS) entry which is preliminary data.</text>
</comment>
<dbReference type="InterPro" id="IPR005135">
    <property type="entry name" value="Endo/exonuclease/phosphatase"/>
</dbReference>
<evidence type="ECO:0000313" key="4">
    <source>
        <dbReference type="EMBL" id="PME69950.1"/>
    </source>
</evidence>
<dbReference type="GO" id="GO:0004767">
    <property type="term" value="F:sphingomyelin phosphodiesterase activity"/>
    <property type="evidence" value="ECO:0007669"/>
    <property type="project" value="InterPro"/>
</dbReference>
<dbReference type="NCBIfam" id="TIGR03395">
    <property type="entry name" value="sphingomy"/>
    <property type="match status" value="1"/>
</dbReference>
<evidence type="ECO:0000313" key="5">
    <source>
        <dbReference type="Proteomes" id="UP000235778"/>
    </source>
</evidence>
<dbReference type="Gene3D" id="3.60.10.10">
    <property type="entry name" value="Endonuclease/exonuclease/phosphatase"/>
    <property type="match status" value="1"/>
</dbReference>
<organism evidence="4 5">
    <name type="scientific">Vibrio lentus</name>
    <dbReference type="NCBI Taxonomy" id="136468"/>
    <lineage>
        <taxon>Bacteria</taxon>
        <taxon>Pseudomonadati</taxon>
        <taxon>Pseudomonadota</taxon>
        <taxon>Gammaproteobacteria</taxon>
        <taxon>Vibrionales</taxon>
        <taxon>Vibrionaceae</taxon>
        <taxon>Vibrio</taxon>
    </lineage>
</organism>